<name>A0AA36J8Z9_9DINO</name>
<dbReference type="EMBL" id="CAUJNA010003382">
    <property type="protein sequence ID" value="CAJ1400719.1"/>
    <property type="molecule type" value="Genomic_DNA"/>
</dbReference>
<evidence type="ECO:0000313" key="3">
    <source>
        <dbReference type="Proteomes" id="UP001178507"/>
    </source>
</evidence>
<dbReference type="Proteomes" id="UP001178507">
    <property type="component" value="Unassembled WGS sequence"/>
</dbReference>
<feature type="region of interest" description="Disordered" evidence="1">
    <location>
        <begin position="192"/>
        <end position="221"/>
    </location>
</feature>
<comment type="caution">
    <text evidence="2">The sequence shown here is derived from an EMBL/GenBank/DDBJ whole genome shotgun (WGS) entry which is preliminary data.</text>
</comment>
<accession>A0AA36J8Z9</accession>
<gene>
    <name evidence="2" type="ORF">EVOR1521_LOCUS24015</name>
</gene>
<dbReference type="AlphaFoldDB" id="A0AA36J8Z9"/>
<protein>
    <submittedName>
        <fullName evidence="2">Uncharacterized protein</fullName>
    </submittedName>
</protein>
<sequence>MAKHGAEAFVDPDEIEQSPPPEAVDLKLHFQTGSHAGQWGDFDERGVPHANVKGKKLTKKEKELVETEYMSAKKRCQHQLKAWEEWELRLNKAEKELGKRDRVRWAYRASGPSKHATLHIDELEDFVAKMGWEPLSPADLASFQERTASSSEGEVLLEDLRTYMATDMAMDFLQNRMDLFFGTCSVEAVRSPRSWRRKLEKQEDQQDQQDLGPLTDSSSSD</sequence>
<evidence type="ECO:0000256" key="1">
    <source>
        <dbReference type="SAM" id="MobiDB-lite"/>
    </source>
</evidence>
<keyword evidence="3" id="KW-1185">Reference proteome</keyword>
<organism evidence="2 3">
    <name type="scientific">Effrenium voratum</name>
    <dbReference type="NCBI Taxonomy" id="2562239"/>
    <lineage>
        <taxon>Eukaryota</taxon>
        <taxon>Sar</taxon>
        <taxon>Alveolata</taxon>
        <taxon>Dinophyceae</taxon>
        <taxon>Suessiales</taxon>
        <taxon>Symbiodiniaceae</taxon>
        <taxon>Effrenium</taxon>
    </lineage>
</organism>
<proteinExistence type="predicted"/>
<reference evidence="2" key="1">
    <citation type="submission" date="2023-08" db="EMBL/GenBank/DDBJ databases">
        <authorList>
            <person name="Chen Y."/>
            <person name="Shah S."/>
            <person name="Dougan E. K."/>
            <person name="Thang M."/>
            <person name="Chan C."/>
        </authorList>
    </citation>
    <scope>NUCLEOTIDE SEQUENCE</scope>
</reference>
<feature type="region of interest" description="Disordered" evidence="1">
    <location>
        <begin position="1"/>
        <end position="22"/>
    </location>
</feature>
<evidence type="ECO:0000313" key="2">
    <source>
        <dbReference type="EMBL" id="CAJ1400719.1"/>
    </source>
</evidence>